<evidence type="ECO:0000256" key="3">
    <source>
        <dbReference type="ARBA" id="ARBA00022777"/>
    </source>
</evidence>
<dbReference type="Proteomes" id="UP000007460">
    <property type="component" value="Chromosome"/>
</dbReference>
<dbReference type="AlphaFoldDB" id="D5BNL2"/>
<dbReference type="GO" id="GO:0005737">
    <property type="term" value="C:cytoplasm"/>
    <property type="evidence" value="ECO:0007669"/>
    <property type="project" value="TreeGrafter"/>
</dbReference>
<evidence type="ECO:0000259" key="4">
    <source>
        <dbReference type="Pfam" id="PF00294"/>
    </source>
</evidence>
<dbReference type="KEGG" id="apb:SAR116_0036"/>
<sequence>MMTPVSDDHTASLPSILVIGGANIDITATSSYENLVLEESNRGVVDLGCGGVARNLAENLGRLGLAPQLVSVFGDDMLGQRLRQSCVDGGVKLDHAITRAGANSDSYVSIHDGKGEMYVALHQMALIDSLTPDCITAIDPVLAAADALVLDANLPAETLASIFARAHGKVVFCDCVSALKAHKLRPFLGQITCLKANLAEARVLTGLGQDAQTHMLLDGLRPTGVAQIIMSDGANGFVAVRENDKAAKIPTTTEAVNVSGAGDALLAGFVYGWAHDMAWDARAEFAHGVAQFTLSSRNAVHADITAAYIHAHYAPVS</sequence>
<dbReference type="HOGENOM" id="CLU_027634_11_2_5"/>
<evidence type="ECO:0000313" key="5">
    <source>
        <dbReference type="EMBL" id="ADE38279.1"/>
    </source>
</evidence>
<dbReference type="EMBL" id="CP001751">
    <property type="protein sequence ID" value="ADE38279.1"/>
    <property type="molecule type" value="Genomic_DNA"/>
</dbReference>
<dbReference type="Pfam" id="PF00294">
    <property type="entry name" value="PfkB"/>
    <property type="match status" value="1"/>
</dbReference>
<dbReference type="EC" id="2.7.1.-" evidence="5"/>
<dbReference type="SUPFAM" id="SSF53613">
    <property type="entry name" value="Ribokinase-like"/>
    <property type="match status" value="1"/>
</dbReference>
<dbReference type="PANTHER" id="PTHR42909:SF1">
    <property type="entry name" value="CARBOHYDRATE KINASE PFKB DOMAIN-CONTAINING PROTEIN"/>
    <property type="match status" value="1"/>
</dbReference>
<dbReference type="GO" id="GO:0046872">
    <property type="term" value="F:metal ion binding"/>
    <property type="evidence" value="ECO:0007669"/>
    <property type="project" value="UniProtKB-KW"/>
</dbReference>
<dbReference type="eggNOG" id="COG0524">
    <property type="taxonomic scope" value="Bacteria"/>
</dbReference>
<gene>
    <name evidence="5" type="ordered locus">SAR116_0036</name>
</gene>
<dbReference type="PROSITE" id="PS00584">
    <property type="entry name" value="PFKB_KINASES_2"/>
    <property type="match status" value="1"/>
</dbReference>
<dbReference type="GO" id="GO:0016301">
    <property type="term" value="F:kinase activity"/>
    <property type="evidence" value="ECO:0007669"/>
    <property type="project" value="UniProtKB-KW"/>
</dbReference>
<name>D5BNL2_PUNMI</name>
<evidence type="ECO:0000256" key="1">
    <source>
        <dbReference type="ARBA" id="ARBA00022679"/>
    </source>
</evidence>
<accession>D5BNL2</accession>
<protein>
    <submittedName>
        <fullName evidence="5">PfkB domain protein</fullName>
        <ecNumber evidence="5">2.7.1.-</ecNumber>
    </submittedName>
</protein>
<dbReference type="GO" id="GO:0004730">
    <property type="term" value="F:pseudouridylate synthase activity"/>
    <property type="evidence" value="ECO:0007669"/>
    <property type="project" value="TreeGrafter"/>
</dbReference>
<reference evidence="5 6" key="1">
    <citation type="journal article" date="2010" name="J. Bacteriol.">
        <title>Complete genome sequence of "Candidatus Puniceispirillum marinum" IMCC1322, a representative of the SAR116 clade in the Alphaproteobacteria.</title>
        <authorList>
            <person name="Oh H.M."/>
            <person name="Kwon K.K."/>
            <person name="Kang I."/>
            <person name="Kang S.G."/>
            <person name="Lee J.H."/>
            <person name="Kim S.J."/>
            <person name="Cho J.C."/>
        </authorList>
    </citation>
    <scope>NUCLEOTIDE SEQUENCE [LARGE SCALE GENOMIC DNA]</scope>
    <source>
        <strain evidence="5 6">IMCC1322</strain>
    </source>
</reference>
<dbReference type="RefSeq" id="WP_013044909.1">
    <property type="nucleotide sequence ID" value="NC_014010.1"/>
</dbReference>
<evidence type="ECO:0000256" key="2">
    <source>
        <dbReference type="ARBA" id="ARBA00022723"/>
    </source>
</evidence>
<dbReference type="STRING" id="488538.SAR116_0036"/>
<dbReference type="PANTHER" id="PTHR42909">
    <property type="entry name" value="ZGC:136858"/>
    <property type="match status" value="1"/>
</dbReference>
<proteinExistence type="predicted"/>
<keyword evidence="6" id="KW-1185">Reference proteome</keyword>
<dbReference type="InterPro" id="IPR011611">
    <property type="entry name" value="PfkB_dom"/>
</dbReference>
<keyword evidence="3" id="KW-0418">Kinase</keyword>
<dbReference type="OrthoDB" id="9806249at2"/>
<keyword evidence="1 5" id="KW-0808">Transferase</keyword>
<dbReference type="InterPro" id="IPR029056">
    <property type="entry name" value="Ribokinase-like"/>
</dbReference>
<feature type="domain" description="Carbohydrate kinase PfkB" evidence="4">
    <location>
        <begin position="15"/>
        <end position="301"/>
    </location>
</feature>
<dbReference type="GO" id="GO:0016798">
    <property type="term" value="F:hydrolase activity, acting on glycosyl bonds"/>
    <property type="evidence" value="ECO:0007669"/>
    <property type="project" value="TreeGrafter"/>
</dbReference>
<evidence type="ECO:0000313" key="6">
    <source>
        <dbReference type="Proteomes" id="UP000007460"/>
    </source>
</evidence>
<dbReference type="Gene3D" id="3.40.1190.20">
    <property type="match status" value="1"/>
</dbReference>
<dbReference type="InterPro" id="IPR002173">
    <property type="entry name" value="Carboh/pur_kinase_PfkB_CS"/>
</dbReference>
<keyword evidence="2" id="KW-0479">Metal-binding</keyword>
<organism evidence="5 6">
    <name type="scientific">Puniceispirillum marinum (strain IMCC1322)</name>
    <dbReference type="NCBI Taxonomy" id="488538"/>
    <lineage>
        <taxon>Bacteria</taxon>
        <taxon>Pseudomonadati</taxon>
        <taxon>Pseudomonadota</taxon>
        <taxon>Alphaproteobacteria</taxon>
        <taxon>Candidatus Puniceispirillales</taxon>
        <taxon>Candidatus Puniceispirillaceae</taxon>
        <taxon>Candidatus Puniceispirillum</taxon>
    </lineage>
</organism>